<dbReference type="AlphaFoldDB" id="A0A1V3X337"/>
<evidence type="ECO:0000313" key="4">
    <source>
        <dbReference type="Proteomes" id="UP000189229"/>
    </source>
</evidence>
<comment type="caution">
    <text evidence="1">The sequence shown here is derived from an EMBL/GenBank/DDBJ whole genome shotgun (WGS) entry which is preliminary data.</text>
</comment>
<reference evidence="3 4" key="1">
    <citation type="submission" date="2017-02" db="EMBL/GenBank/DDBJ databases">
        <title>Complete genome sequences of Mycobacterium kansasii strains isolated from rhesus macaques.</title>
        <authorList>
            <person name="Panda A."/>
            <person name="Nagaraj S."/>
            <person name="Zhao X."/>
            <person name="Tettelin H."/>
            <person name="Detolla L.J."/>
        </authorList>
    </citation>
    <scope>NUCLEOTIDE SEQUENCE [LARGE SCALE GENOMIC DNA]</scope>
    <source>
        <strain evidence="2 3">11-3469</strain>
        <strain evidence="1 4">11-3813</strain>
    </source>
</reference>
<evidence type="ECO:0000313" key="2">
    <source>
        <dbReference type="EMBL" id="OOK77369.1"/>
    </source>
</evidence>
<sequence length="38" mass="4009">MLPRPVGTAPPGTRSYHECADITAAQVVSQLRPTESDG</sequence>
<organism evidence="1 4">
    <name type="scientific">Mycobacterium kansasii</name>
    <dbReference type="NCBI Taxonomy" id="1768"/>
    <lineage>
        <taxon>Bacteria</taxon>
        <taxon>Bacillati</taxon>
        <taxon>Actinomycetota</taxon>
        <taxon>Actinomycetes</taxon>
        <taxon>Mycobacteriales</taxon>
        <taxon>Mycobacteriaceae</taxon>
        <taxon>Mycobacterium</taxon>
    </lineage>
</organism>
<name>A0A1V3X337_MYCKA</name>
<evidence type="ECO:0000313" key="1">
    <source>
        <dbReference type="EMBL" id="OOK73550.1"/>
    </source>
</evidence>
<dbReference type="EMBL" id="MVBM01000004">
    <property type="protein sequence ID" value="OOK73550.1"/>
    <property type="molecule type" value="Genomic_DNA"/>
</dbReference>
<proteinExistence type="predicted"/>
<dbReference type="Proteomes" id="UP000188532">
    <property type="component" value="Unassembled WGS sequence"/>
</dbReference>
<gene>
    <name evidence="2" type="ORF">BZL29_3670</name>
    <name evidence="1" type="ORF">BZL30_5130</name>
</gene>
<protein>
    <submittedName>
        <fullName evidence="1">Uncharacterized protein</fullName>
    </submittedName>
</protein>
<dbReference type="EMBL" id="MVBN01000003">
    <property type="protein sequence ID" value="OOK77369.1"/>
    <property type="molecule type" value="Genomic_DNA"/>
</dbReference>
<evidence type="ECO:0000313" key="3">
    <source>
        <dbReference type="Proteomes" id="UP000188532"/>
    </source>
</evidence>
<accession>A0A1V3X337</accession>
<dbReference type="Proteomes" id="UP000189229">
    <property type="component" value="Unassembled WGS sequence"/>
</dbReference>